<sequence>MNFHDFLVWLVILIIILLQFYFFIKNFVSIYRHKQSLVQIEDVEIQFRNEQAREELDVGLSQEMPNPITESVYKYVPKLTGDGWDRLFDSPNASTLYQLTKISDSTYSFQVFNDLSPMVEEDIYISPFSTFYNACTNLKVTPGHQKSVQNIKNGLIVKKGNRYFVDKKAIINF</sequence>
<proteinExistence type="predicted"/>
<keyword evidence="1" id="KW-1133">Transmembrane helix</keyword>
<dbReference type="Proteomes" id="UP001152599">
    <property type="component" value="Unassembled WGS sequence"/>
</dbReference>
<dbReference type="EMBL" id="JANCMU010000002">
    <property type="protein sequence ID" value="MDG4945765.1"/>
    <property type="molecule type" value="Genomic_DNA"/>
</dbReference>
<keyword evidence="1" id="KW-0472">Membrane</keyword>
<dbReference type="RefSeq" id="WP_304420329.1">
    <property type="nucleotide sequence ID" value="NZ_JANCMU010000002.1"/>
</dbReference>
<feature type="transmembrane region" description="Helical" evidence="1">
    <location>
        <begin position="6"/>
        <end position="24"/>
    </location>
</feature>
<dbReference type="AlphaFoldDB" id="A0A9X4RVH4"/>
<organism evidence="2 3">
    <name type="scientific">Profundicola chukchiensis</name>
    <dbReference type="NCBI Taxonomy" id="2961959"/>
    <lineage>
        <taxon>Bacteria</taxon>
        <taxon>Pseudomonadati</taxon>
        <taxon>Bacteroidota</taxon>
        <taxon>Flavobacteriia</taxon>
        <taxon>Flavobacteriales</taxon>
        <taxon>Weeksellaceae</taxon>
        <taxon>Profundicola</taxon>
    </lineage>
</organism>
<gene>
    <name evidence="2" type="ORF">NMK71_05005</name>
</gene>
<keyword evidence="1" id="KW-0812">Transmembrane</keyword>
<reference evidence="2" key="1">
    <citation type="submission" date="2022-07" db="EMBL/GenBank/DDBJ databases">
        <title>Description and genome-wide analysis of Profundicola chukchiensis gen. nov., sp. nov., marine bacteria isolated from bottom sediments of the Chukchi Sea.</title>
        <authorList>
            <person name="Romanenko L."/>
            <person name="Otstavnykh N."/>
            <person name="Kurilenko V."/>
            <person name="Eremeev V."/>
            <person name="Velansky P."/>
            <person name="Mikhailov V."/>
            <person name="Isaeva M."/>
        </authorList>
    </citation>
    <scope>NUCLEOTIDE SEQUENCE</scope>
    <source>
        <strain evidence="2">KMM 9713</strain>
    </source>
</reference>
<evidence type="ECO:0000256" key="1">
    <source>
        <dbReference type="SAM" id="Phobius"/>
    </source>
</evidence>
<keyword evidence="3" id="KW-1185">Reference proteome</keyword>
<comment type="caution">
    <text evidence="2">The sequence shown here is derived from an EMBL/GenBank/DDBJ whole genome shotgun (WGS) entry which is preliminary data.</text>
</comment>
<evidence type="ECO:0000313" key="2">
    <source>
        <dbReference type="EMBL" id="MDG4945765.1"/>
    </source>
</evidence>
<accession>A0A9X4RVH4</accession>
<name>A0A9X4RVH4_9FLAO</name>
<evidence type="ECO:0000313" key="3">
    <source>
        <dbReference type="Proteomes" id="UP001152599"/>
    </source>
</evidence>
<protein>
    <submittedName>
        <fullName evidence="2">Uncharacterized protein</fullName>
    </submittedName>
</protein>